<dbReference type="Gene3D" id="2.60.120.620">
    <property type="entry name" value="q2cbj1_9rhob like domain"/>
    <property type="match status" value="1"/>
</dbReference>
<feature type="domain" description="Fe2OG dioxygenase" evidence="8">
    <location>
        <begin position="197"/>
        <end position="308"/>
    </location>
</feature>
<name>A0A168S470_ABSGL</name>
<dbReference type="PANTHER" id="PTHR12907:SF26">
    <property type="entry name" value="HIF PROLYL HYDROXYLASE, ISOFORM C"/>
    <property type="match status" value="1"/>
</dbReference>
<evidence type="ECO:0000256" key="5">
    <source>
        <dbReference type="ARBA" id="ARBA00023002"/>
    </source>
</evidence>
<keyword evidence="2" id="KW-0479">Metal-binding</keyword>
<dbReference type="InterPro" id="IPR051559">
    <property type="entry name" value="HIF_prolyl_hydroxylases"/>
</dbReference>
<dbReference type="PROSITE" id="PS51471">
    <property type="entry name" value="FE2OG_OXY"/>
    <property type="match status" value="1"/>
</dbReference>
<reference evidence="9" key="1">
    <citation type="submission" date="2016-04" db="EMBL/GenBank/DDBJ databases">
        <authorList>
            <person name="Evans L.H."/>
            <person name="Alamgir A."/>
            <person name="Owens N."/>
            <person name="Weber N.D."/>
            <person name="Virtaneva K."/>
            <person name="Barbian K."/>
            <person name="Babar A."/>
            <person name="Rosenke K."/>
        </authorList>
    </citation>
    <scope>NUCLEOTIDE SEQUENCE [LARGE SCALE GENOMIC DNA]</scope>
    <source>
        <strain evidence="9">CBS 101.48</strain>
    </source>
</reference>
<evidence type="ECO:0000313" key="10">
    <source>
        <dbReference type="Proteomes" id="UP000078561"/>
    </source>
</evidence>
<dbReference type="GO" id="GO:0031418">
    <property type="term" value="F:L-ascorbic acid binding"/>
    <property type="evidence" value="ECO:0007669"/>
    <property type="project" value="UniProtKB-KW"/>
</dbReference>
<evidence type="ECO:0000256" key="1">
    <source>
        <dbReference type="ARBA" id="ARBA00001961"/>
    </source>
</evidence>
<dbReference type="GO" id="GO:0031543">
    <property type="term" value="F:peptidyl-proline dioxygenase activity"/>
    <property type="evidence" value="ECO:0007669"/>
    <property type="project" value="TreeGrafter"/>
</dbReference>
<evidence type="ECO:0000313" key="9">
    <source>
        <dbReference type="EMBL" id="SAM07785.1"/>
    </source>
</evidence>
<dbReference type="InterPro" id="IPR006620">
    <property type="entry name" value="Pro_4_hyd_alph"/>
</dbReference>
<dbReference type="GO" id="GO:0071456">
    <property type="term" value="P:cellular response to hypoxia"/>
    <property type="evidence" value="ECO:0007669"/>
    <property type="project" value="TreeGrafter"/>
</dbReference>
<accession>A0A168S470</accession>
<dbReference type="OMA" id="RDDSILW"/>
<proteinExistence type="predicted"/>
<keyword evidence="4" id="KW-0223">Dioxygenase</keyword>
<evidence type="ECO:0000256" key="7">
    <source>
        <dbReference type="SAM" id="MobiDB-lite"/>
    </source>
</evidence>
<evidence type="ECO:0000256" key="2">
    <source>
        <dbReference type="ARBA" id="ARBA00022723"/>
    </source>
</evidence>
<keyword evidence="5" id="KW-0560">Oxidoreductase</keyword>
<keyword evidence="3" id="KW-0847">Vitamin C</keyword>
<organism evidence="9">
    <name type="scientific">Absidia glauca</name>
    <name type="common">Pin mould</name>
    <dbReference type="NCBI Taxonomy" id="4829"/>
    <lineage>
        <taxon>Eukaryota</taxon>
        <taxon>Fungi</taxon>
        <taxon>Fungi incertae sedis</taxon>
        <taxon>Mucoromycota</taxon>
        <taxon>Mucoromycotina</taxon>
        <taxon>Mucoromycetes</taxon>
        <taxon>Mucorales</taxon>
        <taxon>Cunninghamellaceae</taxon>
        <taxon>Absidia</taxon>
    </lineage>
</organism>
<dbReference type="AlphaFoldDB" id="A0A168S470"/>
<gene>
    <name evidence="9" type="primary">ABSGL_13442.1 scaffold 14165</name>
</gene>
<dbReference type="InterPro" id="IPR005123">
    <property type="entry name" value="Oxoglu/Fe-dep_dioxygenase_dom"/>
</dbReference>
<evidence type="ECO:0000259" key="8">
    <source>
        <dbReference type="PROSITE" id="PS51471"/>
    </source>
</evidence>
<dbReference type="SMART" id="SM00702">
    <property type="entry name" value="P4Hc"/>
    <property type="match status" value="1"/>
</dbReference>
<dbReference type="OrthoDB" id="76265at2759"/>
<dbReference type="GO" id="GO:0008198">
    <property type="term" value="F:ferrous iron binding"/>
    <property type="evidence" value="ECO:0007669"/>
    <property type="project" value="TreeGrafter"/>
</dbReference>
<evidence type="ECO:0000256" key="3">
    <source>
        <dbReference type="ARBA" id="ARBA00022896"/>
    </source>
</evidence>
<comment type="cofactor">
    <cofactor evidence="1">
        <name>L-ascorbate</name>
        <dbReference type="ChEBI" id="CHEBI:38290"/>
    </cofactor>
</comment>
<dbReference type="STRING" id="4829.A0A168S470"/>
<evidence type="ECO:0000256" key="4">
    <source>
        <dbReference type="ARBA" id="ARBA00022964"/>
    </source>
</evidence>
<evidence type="ECO:0000256" key="6">
    <source>
        <dbReference type="ARBA" id="ARBA00023004"/>
    </source>
</evidence>
<dbReference type="Pfam" id="PF13640">
    <property type="entry name" value="2OG-FeII_Oxy_3"/>
    <property type="match status" value="1"/>
</dbReference>
<protein>
    <recommendedName>
        <fullName evidence="8">Fe2OG dioxygenase domain-containing protein</fullName>
    </recommendedName>
</protein>
<keyword evidence="6" id="KW-0408">Iron</keyword>
<dbReference type="InParanoid" id="A0A168S470"/>
<keyword evidence="10" id="KW-1185">Reference proteome</keyword>
<feature type="region of interest" description="Disordered" evidence="7">
    <location>
        <begin position="1"/>
        <end position="41"/>
    </location>
</feature>
<dbReference type="EMBL" id="LT554853">
    <property type="protein sequence ID" value="SAM07785.1"/>
    <property type="molecule type" value="Genomic_DNA"/>
</dbReference>
<dbReference type="Proteomes" id="UP000078561">
    <property type="component" value="Unassembled WGS sequence"/>
</dbReference>
<dbReference type="PANTHER" id="PTHR12907">
    <property type="entry name" value="EGL NINE HOMOLOG-RELATED"/>
    <property type="match status" value="1"/>
</dbReference>
<sequence length="308" mass="34576">MSNEDSLESRILRAAATTTDLPDFPDDKSDLPSDYEYNPDDDEEVEEVEEMTETDLLHYLDQQTNPLTVAQRLFYHELNTLTAQKHEHDWKLKCLTNKSVEDLYAHGWTQLDTLLDLECVKGVRHEADAMVANGTFIPASQVKTNDEDPYRDVNARDDAIVWLDPTSSSNSPHIQKVLDFFNGPLHDDLASMVRLNGKTEYQLAYYHPANARYEKHRDALPTDNPDDTSQRRITAILYLNPGFSSSDGGELKLFGAPHDTADGGGGLDAADHVIPPLLGRVVIFLSGVIDHAVLPAKKERFALTAWMR</sequence>
<dbReference type="InterPro" id="IPR044862">
    <property type="entry name" value="Pro_4_hyd_alph_FE2OG_OXY"/>
</dbReference>